<name>A0ABT1C5S9_9HYPH</name>
<protein>
    <submittedName>
        <fullName evidence="1">Thioesterase family protein</fullName>
    </submittedName>
</protein>
<dbReference type="PANTHER" id="PTHR31793:SF2">
    <property type="entry name" value="BLR1345 PROTEIN"/>
    <property type="match status" value="1"/>
</dbReference>
<dbReference type="SUPFAM" id="SSF54637">
    <property type="entry name" value="Thioesterase/thiol ester dehydrase-isomerase"/>
    <property type="match status" value="1"/>
</dbReference>
<keyword evidence="2" id="KW-1185">Reference proteome</keyword>
<dbReference type="PANTHER" id="PTHR31793">
    <property type="entry name" value="4-HYDROXYBENZOYL-COA THIOESTERASE FAMILY MEMBER"/>
    <property type="match status" value="1"/>
</dbReference>
<proteinExistence type="predicted"/>
<dbReference type="InterPro" id="IPR029069">
    <property type="entry name" value="HotDog_dom_sf"/>
</dbReference>
<accession>A0ABT1C5S9</accession>
<dbReference type="InterPro" id="IPR050563">
    <property type="entry name" value="4-hydroxybenzoyl-CoA_TE"/>
</dbReference>
<dbReference type="CDD" id="cd00586">
    <property type="entry name" value="4HBT"/>
    <property type="match status" value="1"/>
</dbReference>
<evidence type="ECO:0000313" key="2">
    <source>
        <dbReference type="Proteomes" id="UP001205906"/>
    </source>
</evidence>
<dbReference type="Proteomes" id="UP001205906">
    <property type="component" value="Unassembled WGS sequence"/>
</dbReference>
<dbReference type="Gene3D" id="3.10.129.10">
    <property type="entry name" value="Hotdog Thioesterase"/>
    <property type="match status" value="1"/>
</dbReference>
<gene>
    <name evidence="1" type="ORF">NGM99_09485</name>
</gene>
<dbReference type="RefSeq" id="WP_252818282.1">
    <property type="nucleotide sequence ID" value="NZ_JAMXQS010000004.1"/>
</dbReference>
<evidence type="ECO:0000313" key="1">
    <source>
        <dbReference type="EMBL" id="MCO6050023.1"/>
    </source>
</evidence>
<reference evidence="1 2" key="1">
    <citation type="submission" date="2022-06" db="EMBL/GenBank/DDBJ databases">
        <title>Mesorhizobium sp. strain RP14 Genome sequencing and assembly.</title>
        <authorList>
            <person name="Kim I."/>
        </authorList>
    </citation>
    <scope>NUCLEOTIDE SEQUENCE [LARGE SCALE GENOMIC DNA]</scope>
    <source>
        <strain evidence="2">RP14(2022)</strain>
    </source>
</reference>
<sequence>MSDPLPLVSQPIKVQKDWIDYNGHLNMAYYNVIFDRGSDQALNDLGLGAEYARTRQFTIYTAEIHVCYVRELRLEDSVTVSLQLLDHDAKRLHTYQEIRHTDGWLAATAETLSLHIDMAGPKVAPFPDEIAAELQRIQALHSALPKPDRAGRAIGIVRKS</sequence>
<comment type="caution">
    <text evidence="1">The sequence shown here is derived from an EMBL/GenBank/DDBJ whole genome shotgun (WGS) entry which is preliminary data.</text>
</comment>
<dbReference type="EMBL" id="JAMXQS010000004">
    <property type="protein sequence ID" value="MCO6050023.1"/>
    <property type="molecule type" value="Genomic_DNA"/>
</dbReference>
<dbReference type="Pfam" id="PF13279">
    <property type="entry name" value="4HBT_2"/>
    <property type="match status" value="1"/>
</dbReference>
<organism evidence="1 2">
    <name type="scientific">Mesorhizobium liriopis</name>
    <dbReference type="NCBI Taxonomy" id="2953882"/>
    <lineage>
        <taxon>Bacteria</taxon>
        <taxon>Pseudomonadati</taxon>
        <taxon>Pseudomonadota</taxon>
        <taxon>Alphaproteobacteria</taxon>
        <taxon>Hyphomicrobiales</taxon>
        <taxon>Phyllobacteriaceae</taxon>
        <taxon>Mesorhizobium</taxon>
    </lineage>
</organism>